<comment type="caution">
    <text evidence="1">The sequence shown here is derived from an EMBL/GenBank/DDBJ whole genome shotgun (WGS) entry which is preliminary data.</text>
</comment>
<dbReference type="OrthoDB" id="573055at2"/>
<evidence type="ECO:0000313" key="2">
    <source>
        <dbReference type="Proteomes" id="UP000234881"/>
    </source>
</evidence>
<dbReference type="AlphaFoldDB" id="A0A2N5XT23"/>
<accession>A0A2N5XT23</accession>
<reference evidence="1 2" key="1">
    <citation type="submission" date="2018-01" db="EMBL/GenBank/DDBJ databases">
        <title>The draft genome sequence of Cohaesibacter sp. H1304.</title>
        <authorList>
            <person name="Wang N.-N."/>
            <person name="Du Z.-J."/>
        </authorList>
    </citation>
    <scope>NUCLEOTIDE SEQUENCE [LARGE SCALE GENOMIC DNA]</scope>
    <source>
        <strain evidence="1 2">H1304</strain>
    </source>
</reference>
<dbReference type="EMBL" id="PKUQ01000016">
    <property type="protein sequence ID" value="PLW77654.1"/>
    <property type="molecule type" value="Genomic_DNA"/>
</dbReference>
<gene>
    <name evidence="1" type="ORF">C0081_10175</name>
</gene>
<protein>
    <submittedName>
        <fullName evidence="1">Uncharacterized protein</fullName>
    </submittedName>
</protein>
<dbReference type="RefSeq" id="WP_101533670.1">
    <property type="nucleotide sequence ID" value="NZ_PKUQ01000016.1"/>
</dbReference>
<name>A0A2N5XT23_9HYPH</name>
<sequence length="115" mass="12511">MISIPMVWVSSALAGEVDVIDAQIKKETGGTYSISATLKHADEGWDHYADAWDVLAPNGSILTTRVLAHPHVNEQPFTRSKGGIEIPHDISEVTIRGKDTVHGYGGKTFKLTISR</sequence>
<dbReference type="Proteomes" id="UP000234881">
    <property type="component" value="Unassembled WGS sequence"/>
</dbReference>
<evidence type="ECO:0000313" key="1">
    <source>
        <dbReference type="EMBL" id="PLW77654.1"/>
    </source>
</evidence>
<organism evidence="1 2">
    <name type="scientific">Cohaesibacter celericrescens</name>
    <dbReference type="NCBI Taxonomy" id="2067669"/>
    <lineage>
        <taxon>Bacteria</taxon>
        <taxon>Pseudomonadati</taxon>
        <taxon>Pseudomonadota</taxon>
        <taxon>Alphaproteobacteria</taxon>
        <taxon>Hyphomicrobiales</taxon>
        <taxon>Cohaesibacteraceae</taxon>
    </lineage>
</organism>
<keyword evidence="2" id="KW-1185">Reference proteome</keyword>
<proteinExistence type="predicted"/>